<reference evidence="1" key="1">
    <citation type="journal article" date="2013" name="Nat. Commun.">
        <title>Whole-genome sequencing of Oryza brachyantha reveals mechanisms underlying Oryza genome evolution.</title>
        <authorList>
            <person name="Chen J."/>
            <person name="Huang Q."/>
            <person name="Gao D."/>
            <person name="Wang J."/>
            <person name="Lang Y."/>
            <person name="Liu T."/>
            <person name="Li B."/>
            <person name="Bai Z."/>
            <person name="Luis Goicoechea J."/>
            <person name="Liang C."/>
            <person name="Chen C."/>
            <person name="Zhang W."/>
            <person name="Sun S."/>
            <person name="Liao Y."/>
            <person name="Zhang X."/>
            <person name="Yang L."/>
            <person name="Song C."/>
            <person name="Wang M."/>
            <person name="Shi J."/>
            <person name="Liu G."/>
            <person name="Liu J."/>
            <person name="Zhou H."/>
            <person name="Zhou W."/>
            <person name="Yu Q."/>
            <person name="An N."/>
            <person name="Chen Y."/>
            <person name="Cai Q."/>
            <person name="Wang B."/>
            <person name="Liu B."/>
            <person name="Min J."/>
            <person name="Huang Y."/>
            <person name="Wu H."/>
            <person name="Li Z."/>
            <person name="Zhang Y."/>
            <person name="Yin Y."/>
            <person name="Song W."/>
            <person name="Jiang J."/>
            <person name="Jackson S.A."/>
            <person name="Wing R.A."/>
            <person name="Wang J."/>
            <person name="Chen M."/>
        </authorList>
    </citation>
    <scope>NUCLEOTIDE SEQUENCE [LARGE SCALE GENOMIC DNA]</scope>
    <source>
        <strain evidence="1">cv. IRGC 101232</strain>
    </source>
</reference>
<reference evidence="1" key="2">
    <citation type="submission" date="2013-04" db="UniProtKB">
        <authorList>
            <consortium name="EnsemblPlants"/>
        </authorList>
    </citation>
    <scope>IDENTIFICATION</scope>
</reference>
<dbReference type="Gene3D" id="3.40.50.2000">
    <property type="entry name" value="Glycogen Phosphorylase B"/>
    <property type="match status" value="1"/>
</dbReference>
<dbReference type="AlphaFoldDB" id="J3M5G6"/>
<dbReference type="HOGENOM" id="CLU_2609874_0_0_1"/>
<dbReference type="Gramene" id="OB05G18400.1">
    <property type="protein sequence ID" value="OB05G18400.1"/>
    <property type="gene ID" value="OB05G18400"/>
</dbReference>
<protein>
    <submittedName>
        <fullName evidence="1">Uncharacterized protein</fullName>
    </submittedName>
</protein>
<proteinExistence type="predicted"/>
<accession>J3M5G6</accession>
<organism evidence="1">
    <name type="scientific">Oryza brachyantha</name>
    <name type="common">malo sina</name>
    <dbReference type="NCBI Taxonomy" id="4533"/>
    <lineage>
        <taxon>Eukaryota</taxon>
        <taxon>Viridiplantae</taxon>
        <taxon>Streptophyta</taxon>
        <taxon>Embryophyta</taxon>
        <taxon>Tracheophyta</taxon>
        <taxon>Spermatophyta</taxon>
        <taxon>Magnoliopsida</taxon>
        <taxon>Liliopsida</taxon>
        <taxon>Poales</taxon>
        <taxon>Poaceae</taxon>
        <taxon>BOP clade</taxon>
        <taxon>Oryzoideae</taxon>
        <taxon>Oryzeae</taxon>
        <taxon>Oryzinae</taxon>
        <taxon>Oryza</taxon>
    </lineage>
</organism>
<evidence type="ECO:0000313" key="1">
    <source>
        <dbReference type="EnsemblPlants" id="OB05G18400.1"/>
    </source>
</evidence>
<dbReference type="EnsemblPlants" id="OB05G18400.1">
    <property type="protein sequence ID" value="OB05G18400.1"/>
    <property type="gene ID" value="OB05G18400"/>
</dbReference>
<keyword evidence="2" id="KW-1185">Reference proteome</keyword>
<dbReference type="Proteomes" id="UP000006038">
    <property type="component" value="Chromosome 5"/>
</dbReference>
<evidence type="ECO:0000313" key="2">
    <source>
        <dbReference type="Proteomes" id="UP000006038"/>
    </source>
</evidence>
<sequence length="79" mass="9020">MEGLVDVPGLSSVPPSHMLVCLVDNTVKNYDWFEYHGRRCLETKGIIMNSIELEGSSCRYRRCPPRSGDPRHRSSDLVR</sequence>
<name>J3M5G6_ORYBR</name>